<dbReference type="KEGG" id="hda:BB347_18495"/>
<dbReference type="Proteomes" id="UP000185687">
    <property type="component" value="Unassembled WGS sequence"/>
</dbReference>
<keyword evidence="1" id="KW-0812">Transmembrane</keyword>
<dbReference type="Proteomes" id="UP000187321">
    <property type="component" value="Plasmid unnamed3"/>
</dbReference>
<evidence type="ECO:0000313" key="3">
    <source>
        <dbReference type="EMBL" id="SIS08064.1"/>
    </source>
</evidence>
<reference evidence="2 5" key="1">
    <citation type="submission" date="2017-01" db="EMBL/GenBank/DDBJ databases">
        <title>Complete genome sequence of Haloterrigena daqingensis type strain (JX313T).</title>
        <authorList>
            <person name="Shuang W."/>
        </authorList>
    </citation>
    <scope>NUCLEOTIDE SEQUENCE [LARGE SCALE GENOMIC DNA]</scope>
    <source>
        <strain evidence="5">JX313</strain>
        <strain evidence="2">JX313T</strain>
        <plasmid evidence="5">Plasmid unnamed3</plasmid>
        <plasmid evidence="2">unnamed3</plasmid>
    </source>
</reference>
<feature type="transmembrane region" description="Helical" evidence="1">
    <location>
        <begin position="29"/>
        <end position="53"/>
    </location>
</feature>
<evidence type="ECO:0000313" key="4">
    <source>
        <dbReference type="Proteomes" id="UP000185687"/>
    </source>
</evidence>
<gene>
    <name evidence="2" type="ORF">BB347_18495</name>
    <name evidence="3" type="ORF">SAMN05421809_3762</name>
</gene>
<name>A0A1N7G6D2_9EURY</name>
<dbReference type="RefSeq" id="WP_076584260.1">
    <property type="nucleotide sequence ID" value="NZ_CP019330.1"/>
</dbReference>
<dbReference type="AlphaFoldDB" id="A0A1N7G6D2"/>
<protein>
    <submittedName>
        <fullName evidence="3">Uncharacterized protein</fullName>
    </submittedName>
</protein>
<evidence type="ECO:0000313" key="5">
    <source>
        <dbReference type="Proteomes" id="UP000187321"/>
    </source>
</evidence>
<dbReference type="GeneID" id="30957976"/>
<evidence type="ECO:0000313" key="2">
    <source>
        <dbReference type="EMBL" id="APX98697.1"/>
    </source>
</evidence>
<keyword evidence="1" id="KW-1133">Transmembrane helix</keyword>
<reference evidence="3 4" key="2">
    <citation type="submission" date="2017-01" db="EMBL/GenBank/DDBJ databases">
        <authorList>
            <person name="Mah S.A."/>
            <person name="Swanson W.J."/>
            <person name="Moy G.W."/>
            <person name="Vacquier V.D."/>
        </authorList>
    </citation>
    <scope>NUCLEOTIDE SEQUENCE [LARGE SCALE GENOMIC DNA]</scope>
    <source>
        <strain evidence="3 4">CGMCC 1.8909</strain>
    </source>
</reference>
<proteinExistence type="predicted"/>
<keyword evidence="2" id="KW-0614">Plasmid</keyword>
<dbReference type="EMBL" id="FTNP01000009">
    <property type="protein sequence ID" value="SIS08064.1"/>
    <property type="molecule type" value="Genomic_DNA"/>
</dbReference>
<dbReference type="EMBL" id="CP019330">
    <property type="protein sequence ID" value="APX98697.1"/>
    <property type="molecule type" value="Genomic_DNA"/>
</dbReference>
<feature type="transmembrane region" description="Helical" evidence="1">
    <location>
        <begin position="60"/>
        <end position="77"/>
    </location>
</feature>
<keyword evidence="1" id="KW-0472">Membrane</keyword>
<sequence length="84" mass="8921">MPSFILLLALVILAPLALAIIFPDVTEQIYRWAVMFRTVGGAIILVVTIGLFLSTGNITLIALGGVLAAYGVWKVVYDTNATGV</sequence>
<geneLocation type="plasmid" evidence="2">
    <name>unnamed3</name>
</geneLocation>
<keyword evidence="4" id="KW-1185">Reference proteome</keyword>
<evidence type="ECO:0000256" key="1">
    <source>
        <dbReference type="SAM" id="Phobius"/>
    </source>
</evidence>
<accession>A0A1N7G6D2</accession>
<organism evidence="3 4">
    <name type="scientific">Natronorubrum daqingense</name>
    <dbReference type="NCBI Taxonomy" id="588898"/>
    <lineage>
        <taxon>Archaea</taxon>
        <taxon>Methanobacteriati</taxon>
        <taxon>Methanobacteriota</taxon>
        <taxon>Stenosarchaea group</taxon>
        <taxon>Halobacteria</taxon>
        <taxon>Halobacteriales</taxon>
        <taxon>Natrialbaceae</taxon>
        <taxon>Natronorubrum</taxon>
    </lineage>
</organism>